<dbReference type="AlphaFoldDB" id="A0A9Q9BRZ0"/>
<gene>
    <name evidence="2" type="ORF">LUA81_02605</name>
    <name evidence="1" type="ORF">LUA82_02625</name>
</gene>
<evidence type="ECO:0000313" key="2">
    <source>
        <dbReference type="EMBL" id="UTO56006.1"/>
    </source>
</evidence>
<accession>A0A9Q9BRZ0</accession>
<reference evidence="1" key="1">
    <citation type="journal article" date="2022" name="Microorganisms">
        <title>Assembly and Comparison of Ca. Neoehrlichia mikurensis Genomes.</title>
        <authorList>
            <person name="Azagi T."/>
            <person name="Dirks R.P."/>
            <person name="Yebra-Pimentel E.S."/>
            <person name="Schaap P.J."/>
            <person name="Koehorst J.J."/>
            <person name="Esser H.J."/>
            <person name="Sprong H."/>
        </authorList>
    </citation>
    <scope>NUCLEOTIDE SEQUENCE</scope>
    <source>
        <strain evidence="2">18-2804</strain>
        <strain evidence="1">18-2837</strain>
    </source>
</reference>
<protein>
    <submittedName>
        <fullName evidence="1">NADH-ubiquinone oxidoreductase subunit NDUFA12 family protein</fullName>
    </submittedName>
</protein>
<dbReference type="Proteomes" id="UP001059822">
    <property type="component" value="Chromosome"/>
</dbReference>
<organism evidence="1 3">
    <name type="scientific">Neoehrlichia mikurensis</name>
    <dbReference type="NCBI Taxonomy" id="89586"/>
    <lineage>
        <taxon>Bacteria</taxon>
        <taxon>Pseudomonadati</taxon>
        <taxon>Pseudomonadota</taxon>
        <taxon>Alphaproteobacteria</taxon>
        <taxon>Rickettsiales</taxon>
        <taxon>Anaplasmataceae</taxon>
        <taxon>Candidatus Neoehrlichia</taxon>
    </lineage>
</organism>
<dbReference type="InterPro" id="IPR007763">
    <property type="entry name" value="NDUFA12"/>
</dbReference>
<proteinExistence type="predicted"/>
<dbReference type="Pfam" id="PF05071">
    <property type="entry name" value="NDUFA12"/>
    <property type="match status" value="1"/>
</dbReference>
<keyword evidence="4" id="KW-1185">Reference proteome</keyword>
<dbReference type="Proteomes" id="UP001059985">
    <property type="component" value="Chromosome"/>
</dbReference>
<evidence type="ECO:0000313" key="3">
    <source>
        <dbReference type="Proteomes" id="UP001059822"/>
    </source>
</evidence>
<dbReference type="EMBL" id="CP089286">
    <property type="protein sequence ID" value="UTO55087.1"/>
    <property type="molecule type" value="Genomic_DNA"/>
</dbReference>
<dbReference type="PANTHER" id="PTHR12910:SF2">
    <property type="entry name" value="NADH DEHYDROGENASE [UBIQUINONE] 1 ALPHA SUBCOMPLEX SUBUNIT 12"/>
    <property type="match status" value="1"/>
</dbReference>
<sequence length="95" mass="11560">MLFFTKLKFFFKRNKQFVGTDEFGNRYYKFMVNNIEKRLVLYNKKADPTTIPARWHIWLHYTDSKIPQSLSTYKNKHCPNLTGTKHAYHPHFFNI</sequence>
<dbReference type="GO" id="GO:0006979">
    <property type="term" value="P:response to oxidative stress"/>
    <property type="evidence" value="ECO:0007669"/>
    <property type="project" value="TreeGrafter"/>
</dbReference>
<name>A0A9Q9BRZ0_9RICK</name>
<dbReference type="GO" id="GO:0045271">
    <property type="term" value="C:respiratory chain complex I"/>
    <property type="evidence" value="ECO:0007669"/>
    <property type="project" value="InterPro"/>
</dbReference>
<evidence type="ECO:0000313" key="4">
    <source>
        <dbReference type="Proteomes" id="UP001059985"/>
    </source>
</evidence>
<evidence type="ECO:0000313" key="1">
    <source>
        <dbReference type="EMBL" id="UTO55087.1"/>
    </source>
</evidence>
<dbReference type="EMBL" id="CP089285">
    <property type="protein sequence ID" value="UTO56006.1"/>
    <property type="molecule type" value="Genomic_DNA"/>
</dbReference>
<dbReference type="RefSeq" id="WP_218194329.1">
    <property type="nucleotide sequence ID" value="NZ_CP054597.1"/>
</dbReference>
<dbReference type="PANTHER" id="PTHR12910">
    <property type="entry name" value="NADH-UBIQUINONE OXIDOREDUCTASE SUBUNIT B17.2"/>
    <property type="match status" value="1"/>
</dbReference>